<feature type="non-terminal residue" evidence="1">
    <location>
        <position position="123"/>
    </location>
</feature>
<evidence type="ECO:0008006" key="3">
    <source>
        <dbReference type="Google" id="ProtNLM"/>
    </source>
</evidence>
<proteinExistence type="predicted"/>
<gene>
    <name evidence="1" type="ORF">AAFF_G00233140</name>
</gene>
<reference evidence="1" key="1">
    <citation type="journal article" date="2023" name="Science">
        <title>Genome structures resolve the early diversification of teleost fishes.</title>
        <authorList>
            <person name="Parey E."/>
            <person name="Louis A."/>
            <person name="Montfort J."/>
            <person name="Bouchez O."/>
            <person name="Roques C."/>
            <person name="Iampietro C."/>
            <person name="Lluch J."/>
            <person name="Castinel A."/>
            <person name="Donnadieu C."/>
            <person name="Desvignes T."/>
            <person name="Floi Bucao C."/>
            <person name="Jouanno E."/>
            <person name="Wen M."/>
            <person name="Mejri S."/>
            <person name="Dirks R."/>
            <person name="Jansen H."/>
            <person name="Henkel C."/>
            <person name="Chen W.J."/>
            <person name="Zahm M."/>
            <person name="Cabau C."/>
            <person name="Klopp C."/>
            <person name="Thompson A.W."/>
            <person name="Robinson-Rechavi M."/>
            <person name="Braasch I."/>
            <person name="Lecointre G."/>
            <person name="Bobe J."/>
            <person name="Postlethwait J.H."/>
            <person name="Berthelot C."/>
            <person name="Roest Crollius H."/>
            <person name="Guiguen Y."/>
        </authorList>
    </citation>
    <scope>NUCLEOTIDE SEQUENCE</scope>
    <source>
        <strain evidence="1">NC1722</strain>
    </source>
</reference>
<dbReference type="Proteomes" id="UP001221898">
    <property type="component" value="Unassembled WGS sequence"/>
</dbReference>
<comment type="caution">
    <text evidence="1">The sequence shown here is derived from an EMBL/GenBank/DDBJ whole genome shotgun (WGS) entry which is preliminary data.</text>
</comment>
<evidence type="ECO:0000313" key="2">
    <source>
        <dbReference type="Proteomes" id="UP001221898"/>
    </source>
</evidence>
<sequence>AFFTTHRYNTRLLFGNDLKDIAQLNSSCDWLFLAFLSGNALNCTECTAAEWGGCNGTVNECAAGQKCVSAASELIEDLYKGKQVTKKVARSCVDAGFCNADLSFNFKYASWKIKTVCDRDQGR</sequence>
<accession>A0AAD7W3L0</accession>
<feature type="non-terminal residue" evidence="1">
    <location>
        <position position="1"/>
    </location>
</feature>
<name>A0AAD7W3L0_9TELE</name>
<dbReference type="AlphaFoldDB" id="A0AAD7W3L0"/>
<protein>
    <recommendedName>
        <fullName evidence="3">Sodefrin-like factor beta</fullName>
    </recommendedName>
</protein>
<keyword evidence="2" id="KW-1185">Reference proteome</keyword>
<evidence type="ECO:0000313" key="1">
    <source>
        <dbReference type="EMBL" id="KAJ8378949.1"/>
    </source>
</evidence>
<organism evidence="1 2">
    <name type="scientific">Aldrovandia affinis</name>
    <dbReference type="NCBI Taxonomy" id="143900"/>
    <lineage>
        <taxon>Eukaryota</taxon>
        <taxon>Metazoa</taxon>
        <taxon>Chordata</taxon>
        <taxon>Craniata</taxon>
        <taxon>Vertebrata</taxon>
        <taxon>Euteleostomi</taxon>
        <taxon>Actinopterygii</taxon>
        <taxon>Neopterygii</taxon>
        <taxon>Teleostei</taxon>
        <taxon>Notacanthiformes</taxon>
        <taxon>Halosauridae</taxon>
        <taxon>Aldrovandia</taxon>
    </lineage>
</organism>
<dbReference type="EMBL" id="JAINUG010000306">
    <property type="protein sequence ID" value="KAJ8378949.1"/>
    <property type="molecule type" value="Genomic_DNA"/>
</dbReference>